<evidence type="ECO:0000313" key="3">
    <source>
        <dbReference type="Proteomes" id="UP001286313"/>
    </source>
</evidence>
<sequence>MVLEVDTSKMADSGDEKENIATEIIIVRAMESLAMNYSPLPCLGCASTKMGRGRNTNDGRGEEGKAGINEEGETEIKEEGEKGINEEG</sequence>
<organism evidence="2 3">
    <name type="scientific">Petrolisthes cinctipes</name>
    <name type="common">Flat porcelain crab</name>
    <dbReference type="NCBI Taxonomy" id="88211"/>
    <lineage>
        <taxon>Eukaryota</taxon>
        <taxon>Metazoa</taxon>
        <taxon>Ecdysozoa</taxon>
        <taxon>Arthropoda</taxon>
        <taxon>Crustacea</taxon>
        <taxon>Multicrustacea</taxon>
        <taxon>Malacostraca</taxon>
        <taxon>Eumalacostraca</taxon>
        <taxon>Eucarida</taxon>
        <taxon>Decapoda</taxon>
        <taxon>Pleocyemata</taxon>
        <taxon>Anomura</taxon>
        <taxon>Galatheoidea</taxon>
        <taxon>Porcellanidae</taxon>
        <taxon>Petrolisthes</taxon>
    </lineage>
</organism>
<dbReference type="AlphaFoldDB" id="A0AAE1BQP7"/>
<proteinExistence type="predicted"/>
<keyword evidence="3" id="KW-1185">Reference proteome</keyword>
<dbReference type="EMBL" id="JAWQEG010006329">
    <property type="protein sequence ID" value="KAK3855156.1"/>
    <property type="molecule type" value="Genomic_DNA"/>
</dbReference>
<gene>
    <name evidence="2" type="ORF">Pcinc_038420</name>
</gene>
<evidence type="ECO:0000256" key="1">
    <source>
        <dbReference type="SAM" id="MobiDB-lite"/>
    </source>
</evidence>
<dbReference type="Proteomes" id="UP001286313">
    <property type="component" value="Unassembled WGS sequence"/>
</dbReference>
<comment type="caution">
    <text evidence="2">The sequence shown here is derived from an EMBL/GenBank/DDBJ whole genome shotgun (WGS) entry which is preliminary data.</text>
</comment>
<feature type="compositionally biased region" description="Basic and acidic residues" evidence="1">
    <location>
        <begin position="74"/>
        <end position="88"/>
    </location>
</feature>
<feature type="compositionally biased region" description="Basic and acidic residues" evidence="1">
    <location>
        <begin position="55"/>
        <end position="65"/>
    </location>
</feature>
<protein>
    <submittedName>
        <fullName evidence="2">Uncharacterized protein</fullName>
    </submittedName>
</protein>
<feature type="region of interest" description="Disordered" evidence="1">
    <location>
        <begin position="50"/>
        <end position="88"/>
    </location>
</feature>
<accession>A0AAE1BQP7</accession>
<evidence type="ECO:0000313" key="2">
    <source>
        <dbReference type="EMBL" id="KAK3855156.1"/>
    </source>
</evidence>
<name>A0AAE1BQP7_PETCI</name>
<reference evidence="2" key="1">
    <citation type="submission" date="2023-10" db="EMBL/GenBank/DDBJ databases">
        <title>Genome assemblies of two species of porcelain crab, Petrolisthes cinctipes and Petrolisthes manimaculis (Anomura: Porcellanidae).</title>
        <authorList>
            <person name="Angst P."/>
        </authorList>
    </citation>
    <scope>NUCLEOTIDE SEQUENCE</scope>
    <source>
        <strain evidence="2">PB745_01</strain>
        <tissue evidence="2">Gill</tissue>
    </source>
</reference>